<keyword evidence="4" id="KW-1185">Reference proteome</keyword>
<keyword evidence="2" id="KW-0472">Membrane</keyword>
<name>F4KY58_HALH1</name>
<keyword evidence="2" id="KW-1133">Transmembrane helix</keyword>
<proteinExistence type="predicted"/>
<feature type="transmembrane region" description="Helical" evidence="2">
    <location>
        <begin position="69"/>
        <end position="89"/>
    </location>
</feature>
<evidence type="ECO:0000256" key="1">
    <source>
        <dbReference type="SAM" id="MobiDB-lite"/>
    </source>
</evidence>
<dbReference type="Proteomes" id="UP000008461">
    <property type="component" value="Chromosome"/>
</dbReference>
<dbReference type="RefSeq" id="WP_013762885.1">
    <property type="nucleotide sequence ID" value="NC_015510.1"/>
</dbReference>
<reference evidence="3 4" key="1">
    <citation type="journal article" date="2011" name="Stand. Genomic Sci.">
        <title>Complete genome sequence of Haliscomenobacter hydrossis type strain (O).</title>
        <authorList>
            <consortium name="US DOE Joint Genome Institute (JGI-PGF)"/>
            <person name="Daligault H."/>
            <person name="Lapidus A."/>
            <person name="Zeytun A."/>
            <person name="Nolan M."/>
            <person name="Lucas S."/>
            <person name="Del Rio T.G."/>
            <person name="Tice H."/>
            <person name="Cheng J.F."/>
            <person name="Tapia R."/>
            <person name="Han C."/>
            <person name="Goodwin L."/>
            <person name="Pitluck S."/>
            <person name="Liolios K."/>
            <person name="Pagani I."/>
            <person name="Ivanova N."/>
            <person name="Huntemann M."/>
            <person name="Mavromatis K."/>
            <person name="Mikhailova N."/>
            <person name="Pati A."/>
            <person name="Chen A."/>
            <person name="Palaniappan K."/>
            <person name="Land M."/>
            <person name="Hauser L."/>
            <person name="Brambilla E.M."/>
            <person name="Rohde M."/>
            <person name="Verbarg S."/>
            <person name="Goker M."/>
            <person name="Bristow J."/>
            <person name="Eisen J.A."/>
            <person name="Markowitz V."/>
            <person name="Hugenholtz P."/>
            <person name="Kyrpides N.C."/>
            <person name="Klenk H.P."/>
            <person name="Woyke T."/>
        </authorList>
    </citation>
    <scope>NUCLEOTIDE SEQUENCE [LARGE SCALE GENOMIC DNA]</scope>
    <source>
        <strain evidence="4">ATCC 27775 / DSM 1100 / LMG 10767 / O</strain>
    </source>
</reference>
<feature type="compositionally biased region" description="Polar residues" evidence="1">
    <location>
        <begin position="14"/>
        <end position="23"/>
    </location>
</feature>
<accession>F4KY58</accession>
<dbReference type="KEGG" id="hhy:Halhy_0410"/>
<feature type="transmembrane region" description="Helical" evidence="2">
    <location>
        <begin position="40"/>
        <end position="63"/>
    </location>
</feature>
<protein>
    <submittedName>
        <fullName evidence="3">Uncharacterized protein</fullName>
    </submittedName>
</protein>
<reference key="2">
    <citation type="submission" date="2011-04" db="EMBL/GenBank/DDBJ databases">
        <title>Complete sequence of chromosome of Haliscomenobacter hydrossis DSM 1100.</title>
        <authorList>
            <consortium name="US DOE Joint Genome Institute (JGI-PGF)"/>
            <person name="Lucas S."/>
            <person name="Han J."/>
            <person name="Lapidus A."/>
            <person name="Bruce D."/>
            <person name="Goodwin L."/>
            <person name="Pitluck S."/>
            <person name="Peters L."/>
            <person name="Kyrpides N."/>
            <person name="Mavromatis K."/>
            <person name="Ivanova N."/>
            <person name="Ovchinnikova G."/>
            <person name="Pagani I."/>
            <person name="Daligault H."/>
            <person name="Detter J.C."/>
            <person name="Han C."/>
            <person name="Land M."/>
            <person name="Hauser L."/>
            <person name="Markowitz V."/>
            <person name="Cheng J.-F."/>
            <person name="Hugenholtz P."/>
            <person name="Woyke T."/>
            <person name="Wu D."/>
            <person name="Verbarg S."/>
            <person name="Frueling A."/>
            <person name="Brambilla E."/>
            <person name="Klenk H.-P."/>
            <person name="Eisen J.A."/>
        </authorList>
    </citation>
    <scope>NUCLEOTIDE SEQUENCE</scope>
    <source>
        <strain>DSM 1100</strain>
    </source>
</reference>
<feature type="region of interest" description="Disordered" evidence="1">
    <location>
        <begin position="1"/>
        <end position="30"/>
    </location>
</feature>
<dbReference type="HOGENOM" id="CLU_2382112_0_0_10"/>
<keyword evidence="2" id="KW-0812">Transmembrane</keyword>
<organism evidence="3 4">
    <name type="scientific">Haliscomenobacter hydrossis (strain ATCC 27775 / DSM 1100 / LMG 10767 / O)</name>
    <dbReference type="NCBI Taxonomy" id="760192"/>
    <lineage>
        <taxon>Bacteria</taxon>
        <taxon>Pseudomonadati</taxon>
        <taxon>Bacteroidota</taxon>
        <taxon>Saprospiria</taxon>
        <taxon>Saprospirales</taxon>
        <taxon>Haliscomenobacteraceae</taxon>
        <taxon>Haliscomenobacter</taxon>
    </lineage>
</organism>
<sequence>MEPIRPIGQGYSPPDTSFDSNTPELDASAKEKTQRLLQRGLTWIAAGVAIMGLSFAIQFLLFQSDDRSFIVPMYVLTSLGALCVLKGMIDIVGF</sequence>
<evidence type="ECO:0000256" key="2">
    <source>
        <dbReference type="SAM" id="Phobius"/>
    </source>
</evidence>
<dbReference type="AlphaFoldDB" id="F4KY58"/>
<evidence type="ECO:0000313" key="3">
    <source>
        <dbReference type="EMBL" id="AEE48321.1"/>
    </source>
</evidence>
<gene>
    <name evidence="3" type="ordered locus">Halhy_0410</name>
</gene>
<dbReference type="EMBL" id="CP002691">
    <property type="protein sequence ID" value="AEE48321.1"/>
    <property type="molecule type" value="Genomic_DNA"/>
</dbReference>
<evidence type="ECO:0000313" key="4">
    <source>
        <dbReference type="Proteomes" id="UP000008461"/>
    </source>
</evidence>